<dbReference type="OrthoDB" id="5297629at2"/>
<dbReference type="EMBL" id="FWEV01000037">
    <property type="protein sequence ID" value="SLM28304.1"/>
    <property type="molecule type" value="Genomic_DNA"/>
</dbReference>
<organism evidence="2 3">
    <name type="scientific">Desulfamplus magnetovallimortis</name>
    <dbReference type="NCBI Taxonomy" id="1246637"/>
    <lineage>
        <taxon>Bacteria</taxon>
        <taxon>Pseudomonadati</taxon>
        <taxon>Thermodesulfobacteriota</taxon>
        <taxon>Desulfobacteria</taxon>
        <taxon>Desulfobacterales</taxon>
        <taxon>Desulfobacteraceae</taxon>
        <taxon>Desulfamplus</taxon>
    </lineage>
</organism>
<dbReference type="Pfam" id="PF09345">
    <property type="entry name" value="SiaC"/>
    <property type="match status" value="1"/>
</dbReference>
<evidence type="ECO:0000313" key="3">
    <source>
        <dbReference type="Proteomes" id="UP000191931"/>
    </source>
</evidence>
<sequence>MENIKISPTERTPEISFDFEKNIFSITGESYPENVNDFYDDIMGKLKQHLGQLSDSSVEMNFELIYFNSSTAKVLMELFDLMEETAENGNSVIVNWIYEEDDDHMEELGEEFGEDLDSAQFNMKIK</sequence>
<dbReference type="Proteomes" id="UP000191931">
    <property type="component" value="Unassembled WGS sequence"/>
</dbReference>
<dbReference type="RefSeq" id="WP_080804644.1">
    <property type="nucleotide sequence ID" value="NZ_LT828548.1"/>
</dbReference>
<name>A0A1W1H794_9BACT</name>
<evidence type="ECO:0000313" key="2">
    <source>
        <dbReference type="EMBL" id="SLM28304.1"/>
    </source>
</evidence>
<dbReference type="InterPro" id="IPR018530">
    <property type="entry name" value="SiaC"/>
</dbReference>
<protein>
    <recommendedName>
        <fullName evidence="1">SiaC family regulatory phosphoprotein domain-containing protein</fullName>
    </recommendedName>
</protein>
<dbReference type="STRING" id="1246637.MTBBW1_1310002"/>
<reference evidence="2 3" key="1">
    <citation type="submission" date="2017-03" db="EMBL/GenBank/DDBJ databases">
        <authorList>
            <person name="Afonso C.L."/>
            <person name="Miller P.J."/>
            <person name="Scott M.A."/>
            <person name="Spackman E."/>
            <person name="Goraichik I."/>
            <person name="Dimitrov K.M."/>
            <person name="Suarez D.L."/>
            <person name="Swayne D.E."/>
        </authorList>
    </citation>
    <scope>NUCLEOTIDE SEQUENCE [LARGE SCALE GENOMIC DNA]</scope>
    <source>
        <strain evidence="2">PRJEB14757</strain>
    </source>
</reference>
<proteinExistence type="predicted"/>
<evidence type="ECO:0000259" key="1">
    <source>
        <dbReference type="Pfam" id="PF09345"/>
    </source>
</evidence>
<feature type="domain" description="SiaC family regulatory phosphoprotein" evidence="1">
    <location>
        <begin position="6"/>
        <end position="124"/>
    </location>
</feature>
<dbReference type="AlphaFoldDB" id="A0A1W1H794"/>
<accession>A0A1W1H794</accession>
<keyword evidence="3" id="KW-1185">Reference proteome</keyword>
<gene>
    <name evidence="2" type="ORF">MTBBW1_1310002</name>
</gene>